<sequence length="92" mass="10292">MADLLCNKYARFHRVLTDIHILNELADELGVVCDYVAILTICTLKLRAASVVPFGVSDYDVKRAFGETITRLLYSSSRLKPESLAVYRAIGK</sequence>
<dbReference type="EMBL" id="JANBPW010000069">
    <property type="protein sequence ID" value="KAJ1951053.1"/>
    <property type="molecule type" value="Genomic_DNA"/>
</dbReference>
<protein>
    <submittedName>
        <fullName evidence="1">Uncharacterized protein</fullName>
    </submittedName>
</protein>
<evidence type="ECO:0000313" key="2">
    <source>
        <dbReference type="Proteomes" id="UP001150603"/>
    </source>
</evidence>
<accession>A0ACC1JH88</accession>
<gene>
    <name evidence="1" type="ORF">FBU59_000383</name>
</gene>
<organism evidence="1 2">
    <name type="scientific">Linderina macrospora</name>
    <dbReference type="NCBI Taxonomy" id="4868"/>
    <lineage>
        <taxon>Eukaryota</taxon>
        <taxon>Fungi</taxon>
        <taxon>Fungi incertae sedis</taxon>
        <taxon>Zoopagomycota</taxon>
        <taxon>Kickxellomycotina</taxon>
        <taxon>Kickxellomycetes</taxon>
        <taxon>Kickxellales</taxon>
        <taxon>Kickxellaceae</taxon>
        <taxon>Linderina</taxon>
    </lineage>
</organism>
<dbReference type="Proteomes" id="UP001150603">
    <property type="component" value="Unassembled WGS sequence"/>
</dbReference>
<comment type="caution">
    <text evidence="1">The sequence shown here is derived from an EMBL/GenBank/DDBJ whole genome shotgun (WGS) entry which is preliminary data.</text>
</comment>
<proteinExistence type="predicted"/>
<keyword evidence="2" id="KW-1185">Reference proteome</keyword>
<evidence type="ECO:0000313" key="1">
    <source>
        <dbReference type="EMBL" id="KAJ1951053.1"/>
    </source>
</evidence>
<reference evidence="1" key="1">
    <citation type="submission" date="2022-07" db="EMBL/GenBank/DDBJ databases">
        <title>Phylogenomic reconstructions and comparative analyses of Kickxellomycotina fungi.</title>
        <authorList>
            <person name="Reynolds N.K."/>
            <person name="Stajich J.E."/>
            <person name="Barry K."/>
            <person name="Grigoriev I.V."/>
            <person name="Crous P."/>
            <person name="Smith M.E."/>
        </authorList>
    </citation>
    <scope>NUCLEOTIDE SEQUENCE</scope>
    <source>
        <strain evidence="1">NRRL 5244</strain>
    </source>
</reference>
<name>A0ACC1JH88_9FUNG</name>